<proteinExistence type="predicted"/>
<evidence type="ECO:0000313" key="2">
    <source>
        <dbReference type="EMBL" id="TDG40222.1"/>
    </source>
</evidence>
<comment type="caution">
    <text evidence="2">The sequence shown here is derived from an EMBL/GenBank/DDBJ whole genome shotgun (WGS) entry which is preliminary data.</text>
</comment>
<feature type="region of interest" description="Disordered" evidence="1">
    <location>
        <begin position="55"/>
        <end position="82"/>
    </location>
</feature>
<dbReference type="Proteomes" id="UP000295192">
    <property type="component" value="Unassembled WGS sequence"/>
</dbReference>
<dbReference type="GO" id="GO:0035092">
    <property type="term" value="P:sperm DNA condensation"/>
    <property type="evidence" value="ECO:0007669"/>
    <property type="project" value="InterPro"/>
</dbReference>
<name>A0A484AW36_DRONA</name>
<dbReference type="EMBL" id="LSRL02000638">
    <property type="protein sequence ID" value="TDG40222.1"/>
    <property type="molecule type" value="Genomic_DNA"/>
</dbReference>
<keyword evidence="3" id="KW-1185">Reference proteome</keyword>
<protein>
    <submittedName>
        <fullName evidence="2">Uncharacterized protein</fullName>
    </submittedName>
</protein>
<dbReference type="OMA" id="KATSCAK"/>
<dbReference type="AlphaFoldDB" id="A0A484AW36"/>
<sequence>MKTKTRATKKQTVKPKAGAAKKSKRNGKSKSKQGRKCVKTVPKIRMTRKLTFECNRKPSATPRATTQPKNVSGKAKSYAKKETNCTGVKRKLTTCIKTSKSNKLKQNCSQTYLDFLREYKIRNGMVPEQEAVQRAAIAYCVLSENLRRRYLRQAKLRKEGLL</sequence>
<gene>
    <name evidence="2" type="ORF">AWZ03_013356</name>
</gene>
<evidence type="ECO:0000256" key="1">
    <source>
        <dbReference type="SAM" id="MobiDB-lite"/>
    </source>
</evidence>
<evidence type="ECO:0000313" key="3">
    <source>
        <dbReference type="Proteomes" id="UP000295192"/>
    </source>
</evidence>
<dbReference type="Pfam" id="PF06382">
    <property type="entry name" value="Protamine_like"/>
    <property type="match status" value="1"/>
</dbReference>
<reference evidence="2 3" key="1">
    <citation type="journal article" date="2019" name="J. Hered.">
        <title>An Improved Genome Assembly for Drosophila navojoa, the Basal Species in the mojavensis Cluster.</title>
        <authorList>
            <person name="Vanderlinde T."/>
            <person name="Dupim E.G."/>
            <person name="Nazario-Yepiz N.O."/>
            <person name="Carvalho A.B."/>
        </authorList>
    </citation>
    <scope>NUCLEOTIDE SEQUENCE [LARGE SCALE GENOMIC DNA]</scope>
    <source>
        <strain evidence="2">Navoj_Jal97</strain>
        <tissue evidence="2">Whole organism</tissue>
    </source>
</reference>
<organism evidence="2 3">
    <name type="scientific">Drosophila navojoa</name>
    <name type="common">Fruit fly</name>
    <dbReference type="NCBI Taxonomy" id="7232"/>
    <lineage>
        <taxon>Eukaryota</taxon>
        <taxon>Metazoa</taxon>
        <taxon>Ecdysozoa</taxon>
        <taxon>Arthropoda</taxon>
        <taxon>Hexapoda</taxon>
        <taxon>Insecta</taxon>
        <taxon>Pterygota</taxon>
        <taxon>Neoptera</taxon>
        <taxon>Endopterygota</taxon>
        <taxon>Diptera</taxon>
        <taxon>Brachycera</taxon>
        <taxon>Muscomorpha</taxon>
        <taxon>Ephydroidea</taxon>
        <taxon>Drosophilidae</taxon>
        <taxon>Drosophila</taxon>
    </lineage>
</organism>
<feature type="region of interest" description="Disordered" evidence="1">
    <location>
        <begin position="1"/>
        <end position="37"/>
    </location>
</feature>
<dbReference type="InterPro" id="IPR024460">
    <property type="entry name" value="Protamine-like"/>
</dbReference>
<accession>A0A484AW36</accession>